<feature type="domain" description="Histidine kinase" evidence="8">
    <location>
        <begin position="329"/>
        <end position="552"/>
    </location>
</feature>
<organism evidence="9 10">
    <name type="scientific">Arthrobacter ramosus</name>
    <dbReference type="NCBI Taxonomy" id="1672"/>
    <lineage>
        <taxon>Bacteria</taxon>
        <taxon>Bacillati</taxon>
        <taxon>Actinomycetota</taxon>
        <taxon>Actinomycetes</taxon>
        <taxon>Micrococcales</taxon>
        <taxon>Micrococcaceae</taxon>
        <taxon>Arthrobacter</taxon>
    </lineage>
</organism>
<dbReference type="InterPro" id="IPR011006">
    <property type="entry name" value="CheY-like_superfamily"/>
</dbReference>
<dbReference type="SMART" id="SM00387">
    <property type="entry name" value="HATPase_c"/>
    <property type="match status" value="1"/>
</dbReference>
<dbReference type="InterPro" id="IPR003661">
    <property type="entry name" value="HisK_dim/P_dom"/>
</dbReference>
<dbReference type="EMBL" id="JBHMBC010000007">
    <property type="protein sequence ID" value="MFB9818496.1"/>
    <property type="molecule type" value="Genomic_DNA"/>
</dbReference>
<evidence type="ECO:0000256" key="4">
    <source>
        <dbReference type="ARBA" id="ARBA00022553"/>
    </source>
</evidence>
<dbReference type="SUPFAM" id="SSF55874">
    <property type="entry name" value="ATPase domain of HSP90 chaperone/DNA topoisomerase II/histidine kinase"/>
    <property type="match status" value="1"/>
</dbReference>
<dbReference type="SUPFAM" id="SSF52172">
    <property type="entry name" value="CheY-like"/>
    <property type="match status" value="1"/>
</dbReference>
<dbReference type="PANTHER" id="PTHR43047:SF72">
    <property type="entry name" value="OSMOSENSING HISTIDINE PROTEIN KINASE SLN1"/>
    <property type="match status" value="1"/>
</dbReference>
<evidence type="ECO:0000256" key="3">
    <source>
        <dbReference type="ARBA" id="ARBA00012438"/>
    </source>
</evidence>
<comment type="subcellular location">
    <subcellularLocation>
        <location evidence="2">Cell membrane</location>
    </subcellularLocation>
</comment>
<dbReference type="Gene3D" id="3.30.450.40">
    <property type="match status" value="1"/>
</dbReference>
<evidence type="ECO:0000256" key="2">
    <source>
        <dbReference type="ARBA" id="ARBA00004236"/>
    </source>
</evidence>
<dbReference type="InterPro" id="IPR005467">
    <property type="entry name" value="His_kinase_dom"/>
</dbReference>
<accession>A0ABV5XVR2</accession>
<dbReference type="SMART" id="SM00388">
    <property type="entry name" value="HisKA"/>
    <property type="match status" value="1"/>
</dbReference>
<dbReference type="Gene3D" id="1.10.287.130">
    <property type="match status" value="1"/>
</dbReference>
<comment type="caution">
    <text evidence="9">The sequence shown here is derived from an EMBL/GenBank/DDBJ whole genome shotgun (WGS) entry which is preliminary data.</text>
</comment>
<evidence type="ECO:0000256" key="7">
    <source>
        <dbReference type="ARBA" id="ARBA00023012"/>
    </source>
</evidence>
<dbReference type="InterPro" id="IPR004358">
    <property type="entry name" value="Sig_transdc_His_kin-like_C"/>
</dbReference>
<comment type="catalytic activity">
    <reaction evidence="1">
        <text>ATP + protein L-histidine = ADP + protein N-phospho-L-histidine.</text>
        <dbReference type="EC" id="2.7.13.3"/>
    </reaction>
</comment>
<dbReference type="EC" id="2.7.13.3" evidence="3"/>
<dbReference type="PRINTS" id="PR00344">
    <property type="entry name" value="BCTRLSENSOR"/>
</dbReference>
<dbReference type="Pfam" id="PF00512">
    <property type="entry name" value="HisKA"/>
    <property type="match status" value="1"/>
</dbReference>
<dbReference type="InterPro" id="IPR029016">
    <property type="entry name" value="GAF-like_dom_sf"/>
</dbReference>
<name>A0ABV5XVR2_ARTRM</name>
<dbReference type="PROSITE" id="PS50109">
    <property type="entry name" value="HIS_KIN"/>
    <property type="match status" value="1"/>
</dbReference>
<dbReference type="Pfam" id="PF02518">
    <property type="entry name" value="HATPase_c"/>
    <property type="match status" value="1"/>
</dbReference>
<keyword evidence="7" id="KW-0902">Two-component regulatory system</keyword>
<dbReference type="RefSeq" id="WP_234748826.1">
    <property type="nucleotide sequence ID" value="NZ_BAAAWN010000001.1"/>
</dbReference>
<dbReference type="SUPFAM" id="SSF55781">
    <property type="entry name" value="GAF domain-like"/>
    <property type="match status" value="1"/>
</dbReference>
<dbReference type="SUPFAM" id="SSF47384">
    <property type="entry name" value="Homodimeric domain of signal transducing histidine kinase"/>
    <property type="match status" value="1"/>
</dbReference>
<dbReference type="InterPro" id="IPR036890">
    <property type="entry name" value="HATPase_C_sf"/>
</dbReference>
<dbReference type="CDD" id="cd00082">
    <property type="entry name" value="HisKA"/>
    <property type="match status" value="1"/>
</dbReference>
<evidence type="ECO:0000256" key="1">
    <source>
        <dbReference type="ARBA" id="ARBA00000085"/>
    </source>
</evidence>
<evidence type="ECO:0000259" key="8">
    <source>
        <dbReference type="PROSITE" id="PS50109"/>
    </source>
</evidence>
<keyword evidence="4" id="KW-0597">Phosphoprotein</keyword>
<dbReference type="Proteomes" id="UP001589702">
    <property type="component" value="Unassembled WGS sequence"/>
</dbReference>
<keyword evidence="10" id="KW-1185">Reference proteome</keyword>
<evidence type="ECO:0000256" key="5">
    <source>
        <dbReference type="ARBA" id="ARBA00022679"/>
    </source>
</evidence>
<dbReference type="GO" id="GO:0016301">
    <property type="term" value="F:kinase activity"/>
    <property type="evidence" value="ECO:0007669"/>
    <property type="project" value="UniProtKB-KW"/>
</dbReference>
<dbReference type="Gene3D" id="3.30.565.10">
    <property type="entry name" value="Histidine kinase-like ATPase, C-terminal domain"/>
    <property type="match status" value="1"/>
</dbReference>
<reference evidence="9 10" key="1">
    <citation type="submission" date="2024-09" db="EMBL/GenBank/DDBJ databases">
        <authorList>
            <person name="Sun Q."/>
            <person name="Mori K."/>
        </authorList>
    </citation>
    <scope>NUCLEOTIDE SEQUENCE [LARGE SCALE GENOMIC DNA]</scope>
    <source>
        <strain evidence="9 10">JCM 1334</strain>
    </source>
</reference>
<proteinExistence type="predicted"/>
<evidence type="ECO:0000313" key="9">
    <source>
        <dbReference type="EMBL" id="MFB9818496.1"/>
    </source>
</evidence>
<dbReference type="InterPro" id="IPR036097">
    <property type="entry name" value="HisK_dim/P_sf"/>
</dbReference>
<evidence type="ECO:0000313" key="10">
    <source>
        <dbReference type="Proteomes" id="UP001589702"/>
    </source>
</evidence>
<gene>
    <name evidence="9" type="ORF">ACFFP1_03165</name>
</gene>
<protein>
    <recommendedName>
        <fullName evidence="3">histidine kinase</fullName>
        <ecNumber evidence="3">2.7.13.3</ecNumber>
    </recommendedName>
</protein>
<keyword evidence="6 9" id="KW-0418">Kinase</keyword>
<dbReference type="PANTHER" id="PTHR43047">
    <property type="entry name" value="TWO-COMPONENT HISTIDINE PROTEIN KINASE"/>
    <property type="match status" value="1"/>
</dbReference>
<evidence type="ECO:0000256" key="6">
    <source>
        <dbReference type="ARBA" id="ARBA00022777"/>
    </source>
</evidence>
<sequence>MESSVANASSPNRALVADPDTVRHEETVAALAAAGFVVRSAHDAGSLAAALESEPSDVLVVDNDLREFLPRNDAPVLLLLDPEDELDIAALEAWTIADFAYRAQPPAFRAHRALVLIARAAERTRRRSEAESLRESLRKVSAAIRSTIDPGRIARHLVDGIGEALGAEYVWFTTFPDSRVPQVSAEWNAPGLVPGVLPSELTDDIATFELAERLWAEAEVQPLPKRAPAGGTGSALAGRPGGAGALGGAGAPSASVVVPVGEGDLVLGVIWIARPDTAQEWTRAEIGLIQHVSGNLAYGLMQSHLIGAQQQVMYKLQELDQAKTDFLTTVNHELRTPLTSITAYLDMIRSGAGGPLPAGVGRMVDVISRNAERLRRLIEDMLTVSHQDTSGDLQLSHVNVGTLLRLVVSTLQPLADSRSLSLTVMHAPGTMTVHADEAKLEQVFANIISNAIKFTPDGGHVAVSSGITSDPGTVPSVVVRVEDTGVGIPETEIDQVFTRFFRASNASTAAIPGSGLGLAIAHDIVERHSGRLDVESALGVGTTVSVRLPLDTES</sequence>
<dbReference type="InterPro" id="IPR003594">
    <property type="entry name" value="HATPase_dom"/>
</dbReference>
<keyword evidence="5" id="KW-0808">Transferase</keyword>